<dbReference type="AlphaFoldDB" id="A0A1L4D0I5"/>
<keyword evidence="6 12" id="KW-0812">Transmembrane</keyword>
<dbReference type="Proteomes" id="UP000184731">
    <property type="component" value="Chromosome"/>
</dbReference>
<dbReference type="SUPFAM" id="SSF81342">
    <property type="entry name" value="Transmembrane di-heme cytochromes"/>
    <property type="match status" value="1"/>
</dbReference>
<evidence type="ECO:0000256" key="3">
    <source>
        <dbReference type="ARBA" id="ARBA00022448"/>
    </source>
</evidence>
<name>A0A1L4D0I5_9BACT</name>
<dbReference type="Pfam" id="PF01292">
    <property type="entry name" value="Ni_hydr_CYTB"/>
    <property type="match status" value="1"/>
</dbReference>
<dbReference type="KEGG" id="saqi:AXG55_07235"/>
<evidence type="ECO:0000256" key="10">
    <source>
        <dbReference type="ARBA" id="ARBA00023004"/>
    </source>
</evidence>
<proteinExistence type="inferred from homology"/>
<feature type="transmembrane region" description="Helical" evidence="12">
    <location>
        <begin position="30"/>
        <end position="49"/>
    </location>
</feature>
<evidence type="ECO:0000256" key="6">
    <source>
        <dbReference type="ARBA" id="ARBA00022692"/>
    </source>
</evidence>
<keyword evidence="8" id="KW-0249">Electron transport</keyword>
<dbReference type="PRINTS" id="PR00161">
    <property type="entry name" value="NIHGNASECYTB"/>
</dbReference>
<feature type="transmembrane region" description="Helical" evidence="12">
    <location>
        <begin position="61"/>
        <end position="83"/>
    </location>
</feature>
<evidence type="ECO:0000256" key="12">
    <source>
        <dbReference type="SAM" id="Phobius"/>
    </source>
</evidence>
<dbReference type="GO" id="GO:0022904">
    <property type="term" value="P:respiratory electron transport chain"/>
    <property type="evidence" value="ECO:0007669"/>
    <property type="project" value="InterPro"/>
</dbReference>
<keyword evidence="4" id="KW-1003">Cell membrane</keyword>
<dbReference type="STRING" id="1915309.AXG55_07235"/>
<dbReference type="InterPro" id="IPR011577">
    <property type="entry name" value="Cyt_b561_bac/Ni-Hgenase"/>
</dbReference>
<keyword evidence="10" id="KW-0408">Iron</keyword>
<evidence type="ECO:0000256" key="9">
    <source>
        <dbReference type="ARBA" id="ARBA00022989"/>
    </source>
</evidence>
<protein>
    <recommendedName>
        <fullName evidence="13">Cytochrome b561 bacterial/Ni-hydrogenase domain-containing protein</fullName>
    </recommendedName>
</protein>
<evidence type="ECO:0000256" key="5">
    <source>
        <dbReference type="ARBA" id="ARBA00022617"/>
    </source>
</evidence>
<accession>A0A1L4D0I5</accession>
<evidence type="ECO:0000256" key="4">
    <source>
        <dbReference type="ARBA" id="ARBA00022475"/>
    </source>
</evidence>
<evidence type="ECO:0000313" key="15">
    <source>
        <dbReference type="Proteomes" id="UP000184731"/>
    </source>
</evidence>
<dbReference type="GO" id="GO:0005886">
    <property type="term" value="C:plasma membrane"/>
    <property type="evidence" value="ECO:0007669"/>
    <property type="project" value="UniProtKB-SubCell"/>
</dbReference>
<keyword evidence="9 12" id="KW-1133">Transmembrane helix</keyword>
<dbReference type="GO" id="GO:0020037">
    <property type="term" value="F:heme binding"/>
    <property type="evidence" value="ECO:0007669"/>
    <property type="project" value="TreeGrafter"/>
</dbReference>
<dbReference type="PANTHER" id="PTHR30485">
    <property type="entry name" value="NI/FE-HYDROGENASE 1 B-TYPE CYTOCHROME SUBUNIT"/>
    <property type="match status" value="1"/>
</dbReference>
<reference evidence="14 15" key="1">
    <citation type="submission" date="2016-10" db="EMBL/GenBank/DDBJ databases">
        <title>Silvanigrella aquatica sp. nov., isolated from a freshwater lake located in the Black Forest, Germany, description of Silvanigrellaceae fam. nov., Silvanigrellales ord. nov., reclassification of the order Bdellovibrionales in the class Oligoflexia, reclassification of the families Bacteriovoracaceae and Halobacteriovoraceae in the new order Bacteriovoracales ord. nov., and reclassification of the family Pseudobacteriovoracaceae in the order Oligoflexiales.</title>
        <authorList>
            <person name="Hahn M.W."/>
            <person name="Schmidt J."/>
            <person name="Koll U."/>
            <person name="Rohde M."/>
            <person name="Verbag S."/>
            <person name="Pitt A."/>
            <person name="Nakai R."/>
            <person name="Naganuma T."/>
            <person name="Lang E."/>
        </authorList>
    </citation>
    <scope>NUCLEOTIDE SEQUENCE [LARGE SCALE GENOMIC DNA]</scope>
    <source>
        <strain evidence="14 15">MWH-Nonnen-W8red</strain>
    </source>
</reference>
<evidence type="ECO:0000256" key="8">
    <source>
        <dbReference type="ARBA" id="ARBA00022982"/>
    </source>
</evidence>
<keyword evidence="11 12" id="KW-0472">Membrane</keyword>
<evidence type="ECO:0000256" key="11">
    <source>
        <dbReference type="ARBA" id="ARBA00023136"/>
    </source>
</evidence>
<evidence type="ECO:0000259" key="13">
    <source>
        <dbReference type="Pfam" id="PF01292"/>
    </source>
</evidence>
<dbReference type="Gene3D" id="1.20.950.20">
    <property type="entry name" value="Transmembrane di-heme cytochromes, Chain C"/>
    <property type="match status" value="1"/>
</dbReference>
<keyword evidence="15" id="KW-1185">Reference proteome</keyword>
<feature type="transmembrane region" description="Helical" evidence="12">
    <location>
        <begin position="174"/>
        <end position="192"/>
    </location>
</feature>
<keyword evidence="5" id="KW-0349">Heme</keyword>
<comment type="similarity">
    <text evidence="2">Belongs to the HupC/HyaC/HydC family.</text>
</comment>
<dbReference type="InterPro" id="IPR016174">
    <property type="entry name" value="Di-haem_cyt_TM"/>
</dbReference>
<dbReference type="RefSeq" id="WP_233231059.1">
    <property type="nucleotide sequence ID" value="NZ_CP017834.1"/>
</dbReference>
<evidence type="ECO:0000256" key="2">
    <source>
        <dbReference type="ARBA" id="ARBA00008622"/>
    </source>
</evidence>
<evidence type="ECO:0000256" key="1">
    <source>
        <dbReference type="ARBA" id="ARBA00004651"/>
    </source>
</evidence>
<evidence type="ECO:0000313" key="14">
    <source>
        <dbReference type="EMBL" id="APJ03709.1"/>
    </source>
</evidence>
<feature type="domain" description="Cytochrome b561 bacterial/Ni-hydrogenase" evidence="13">
    <location>
        <begin position="21"/>
        <end position="208"/>
    </location>
</feature>
<dbReference type="InterPro" id="IPR051542">
    <property type="entry name" value="Hydrogenase_cytochrome"/>
</dbReference>
<keyword evidence="7" id="KW-0479">Metal-binding</keyword>
<sequence length="227" mass="27268">MSLNQDNDSVEIRNLVAKKIYDPFLRFLHWWNALSIFSLMLTIWLKGLLKPYQNWKEIIYVYHIYIGYALTVGIVARIIWGFIGPKHAKFKNMFHIKDYIFLLKNRKIDKSSYWGHDRYAGILYLALYLLMVYEAYSGLYLAAKHYNMGPFTSFIAFSNEKDFIRNMIKKIHEIIFYLAMIFSFIHVFMLIFHEIKEKYPLVQSMFSGFQYRRNEEKSESNSQNLKK</sequence>
<dbReference type="GO" id="GO:0009055">
    <property type="term" value="F:electron transfer activity"/>
    <property type="evidence" value="ECO:0007669"/>
    <property type="project" value="InterPro"/>
</dbReference>
<dbReference type="EMBL" id="CP017834">
    <property type="protein sequence ID" value="APJ03709.1"/>
    <property type="molecule type" value="Genomic_DNA"/>
</dbReference>
<organism evidence="14 15">
    <name type="scientific">Silvanigrella aquatica</name>
    <dbReference type="NCBI Taxonomy" id="1915309"/>
    <lineage>
        <taxon>Bacteria</taxon>
        <taxon>Pseudomonadati</taxon>
        <taxon>Bdellovibrionota</taxon>
        <taxon>Oligoflexia</taxon>
        <taxon>Silvanigrellales</taxon>
        <taxon>Silvanigrellaceae</taxon>
        <taxon>Silvanigrella</taxon>
    </lineage>
</organism>
<dbReference type="PANTHER" id="PTHR30485:SF2">
    <property type="entry name" value="BLL0597 PROTEIN"/>
    <property type="match status" value="1"/>
</dbReference>
<comment type="subcellular location">
    <subcellularLocation>
        <location evidence="1">Cell membrane</location>
        <topology evidence="1">Multi-pass membrane protein</topology>
    </subcellularLocation>
</comment>
<evidence type="ECO:0000256" key="7">
    <source>
        <dbReference type="ARBA" id="ARBA00022723"/>
    </source>
</evidence>
<dbReference type="InterPro" id="IPR000516">
    <property type="entry name" value="Ni-dep_Hydgase_cyt-B"/>
</dbReference>
<dbReference type="GO" id="GO:0005506">
    <property type="term" value="F:iron ion binding"/>
    <property type="evidence" value="ECO:0007669"/>
    <property type="project" value="InterPro"/>
</dbReference>
<gene>
    <name evidence="14" type="ORF">AXG55_07235</name>
</gene>
<keyword evidence="3" id="KW-0813">Transport</keyword>
<feature type="transmembrane region" description="Helical" evidence="12">
    <location>
        <begin position="122"/>
        <end position="143"/>
    </location>
</feature>